<organism evidence="1 2">
    <name type="scientific">Ataeniobius toweri</name>
    <dbReference type="NCBI Taxonomy" id="208326"/>
    <lineage>
        <taxon>Eukaryota</taxon>
        <taxon>Metazoa</taxon>
        <taxon>Chordata</taxon>
        <taxon>Craniata</taxon>
        <taxon>Vertebrata</taxon>
        <taxon>Euteleostomi</taxon>
        <taxon>Actinopterygii</taxon>
        <taxon>Neopterygii</taxon>
        <taxon>Teleostei</taxon>
        <taxon>Neoteleostei</taxon>
        <taxon>Acanthomorphata</taxon>
        <taxon>Ovalentaria</taxon>
        <taxon>Atherinomorphae</taxon>
        <taxon>Cyprinodontiformes</taxon>
        <taxon>Goodeidae</taxon>
        <taxon>Ataeniobius</taxon>
    </lineage>
</organism>
<dbReference type="EMBL" id="JAHUTI010023544">
    <property type="protein sequence ID" value="MED6240284.1"/>
    <property type="molecule type" value="Genomic_DNA"/>
</dbReference>
<reference evidence="1 2" key="1">
    <citation type="submission" date="2021-07" db="EMBL/GenBank/DDBJ databases">
        <authorList>
            <person name="Palmer J.M."/>
        </authorList>
    </citation>
    <scope>NUCLEOTIDE SEQUENCE [LARGE SCALE GENOMIC DNA]</scope>
    <source>
        <strain evidence="1 2">AT_MEX2019</strain>
        <tissue evidence="1">Muscle</tissue>
    </source>
</reference>
<evidence type="ECO:0000313" key="1">
    <source>
        <dbReference type="EMBL" id="MED6240284.1"/>
    </source>
</evidence>
<evidence type="ECO:0000313" key="2">
    <source>
        <dbReference type="Proteomes" id="UP001345963"/>
    </source>
</evidence>
<gene>
    <name evidence="1" type="ORF">ATANTOWER_018646</name>
</gene>
<sequence>MTLLTNTIHYTLPQQKNHLKCLVKFDFFNGNMPTSVVEFLFVCLKYLKDEFISNFHQYQEGFARRHNLIKGSVPSVYGNNGLSKTVITNNAKMTTNLVLDMNLLCVDMKSRPQTCKAG</sequence>
<proteinExistence type="predicted"/>
<protein>
    <submittedName>
        <fullName evidence="1">Uncharacterized protein</fullName>
    </submittedName>
</protein>
<name>A0ABU7ARI1_9TELE</name>
<keyword evidence="2" id="KW-1185">Reference proteome</keyword>
<accession>A0ABU7ARI1</accession>
<comment type="caution">
    <text evidence="1">The sequence shown here is derived from an EMBL/GenBank/DDBJ whole genome shotgun (WGS) entry which is preliminary data.</text>
</comment>
<dbReference type="Proteomes" id="UP001345963">
    <property type="component" value="Unassembled WGS sequence"/>
</dbReference>